<feature type="compositionally biased region" description="Low complexity" evidence="1">
    <location>
        <begin position="173"/>
        <end position="183"/>
    </location>
</feature>
<proteinExistence type="predicted"/>
<dbReference type="AlphaFoldDB" id="A0A2A9F6Q3"/>
<evidence type="ECO:0000313" key="3">
    <source>
        <dbReference type="Proteomes" id="UP000243542"/>
    </source>
</evidence>
<organism evidence="2 3">
    <name type="scientific">Amycolatopsis sulphurea</name>
    <dbReference type="NCBI Taxonomy" id="76022"/>
    <lineage>
        <taxon>Bacteria</taxon>
        <taxon>Bacillati</taxon>
        <taxon>Actinomycetota</taxon>
        <taxon>Actinomycetes</taxon>
        <taxon>Pseudonocardiales</taxon>
        <taxon>Pseudonocardiaceae</taxon>
        <taxon>Amycolatopsis</taxon>
    </lineage>
</organism>
<feature type="compositionally biased region" description="Low complexity" evidence="1">
    <location>
        <begin position="112"/>
        <end position="125"/>
    </location>
</feature>
<protein>
    <recommendedName>
        <fullName evidence="4">DUF2993 family protein</fullName>
    </recommendedName>
</protein>
<reference evidence="2 3" key="1">
    <citation type="submission" date="2017-10" db="EMBL/GenBank/DDBJ databases">
        <title>Sequencing the genomes of 1000 actinobacteria strains.</title>
        <authorList>
            <person name="Klenk H.-P."/>
        </authorList>
    </citation>
    <scope>NUCLEOTIDE SEQUENCE [LARGE SCALE GENOMIC DNA]</scope>
    <source>
        <strain evidence="2 3">DSM 46092</strain>
    </source>
</reference>
<feature type="region of interest" description="Disordered" evidence="1">
    <location>
        <begin position="93"/>
        <end position="183"/>
    </location>
</feature>
<keyword evidence="3" id="KW-1185">Reference proteome</keyword>
<feature type="compositionally biased region" description="Low complexity" evidence="1">
    <location>
        <begin position="94"/>
        <end position="104"/>
    </location>
</feature>
<accession>A0A2A9F6Q3</accession>
<name>A0A2A9F6Q3_9PSEU</name>
<gene>
    <name evidence="2" type="ORF">ATK36_2034</name>
</gene>
<evidence type="ECO:0000313" key="2">
    <source>
        <dbReference type="EMBL" id="PFG47024.1"/>
    </source>
</evidence>
<dbReference type="Proteomes" id="UP000243542">
    <property type="component" value="Unassembled WGS sequence"/>
</dbReference>
<comment type="caution">
    <text evidence="2">The sequence shown here is derived from an EMBL/GenBank/DDBJ whole genome shotgun (WGS) entry which is preliminary data.</text>
</comment>
<evidence type="ECO:0000256" key="1">
    <source>
        <dbReference type="SAM" id="MobiDB-lite"/>
    </source>
</evidence>
<dbReference type="RefSeq" id="WP_245914577.1">
    <property type="nucleotide sequence ID" value="NZ_JBIAKZ010000022.1"/>
</dbReference>
<sequence length="358" mass="38545">MSESRWFDAWVPWPELSGLAAAASRALLPNVPAAPAAAVRLVTEQLVGRRLTTTVEGHKVGLTLTELDYPADSLRLATGRVGDVRIVAEDVDWPAPSSPAAPSAEHQHDPAGRSSMSGTSGATSGPARKTTTAPSIRPENVADETPAASDRASIDTQSSPKTTDRPASDQRGPAAPAEPAVDPAVERIPLRRVTLWAKDVRLRGLPSPAVVPTSVELHIAVSGDVVRERVARTRPDVIATPHAEGFRLRWRKHPRWGHLTLVAGIEKSSVVLTPTTLHIGRWTTRLARRIRPIVLPLPDLPKGLRLTGVHPDENELVLATAADEWPGQLARIPLPDILNWLTTVAMTLTLPGFARFLP</sequence>
<dbReference type="EMBL" id="PDJK01000002">
    <property type="protein sequence ID" value="PFG47024.1"/>
    <property type="molecule type" value="Genomic_DNA"/>
</dbReference>
<evidence type="ECO:0008006" key="4">
    <source>
        <dbReference type="Google" id="ProtNLM"/>
    </source>
</evidence>